<reference evidence="5 6" key="1">
    <citation type="submission" date="2021-04" db="EMBL/GenBank/DDBJ databases">
        <title>The genome sequence of type strain Ideonella paludis KCTC 32238.</title>
        <authorList>
            <person name="Liu Y."/>
        </authorList>
    </citation>
    <scope>NUCLEOTIDE SEQUENCE [LARGE SCALE GENOMIC DNA]</scope>
    <source>
        <strain evidence="5 6">KCTC 32238</strain>
    </source>
</reference>
<dbReference type="InterPro" id="IPR018060">
    <property type="entry name" value="HTH_AraC"/>
</dbReference>
<evidence type="ECO:0000313" key="6">
    <source>
        <dbReference type="Proteomes" id="UP000672097"/>
    </source>
</evidence>
<protein>
    <submittedName>
        <fullName evidence="5">AraC family transcriptional regulator</fullName>
    </submittedName>
</protein>
<dbReference type="InterPro" id="IPR009057">
    <property type="entry name" value="Homeodomain-like_sf"/>
</dbReference>
<dbReference type="Gene3D" id="1.10.10.60">
    <property type="entry name" value="Homeodomain-like"/>
    <property type="match status" value="2"/>
</dbReference>
<evidence type="ECO:0000256" key="2">
    <source>
        <dbReference type="ARBA" id="ARBA00023125"/>
    </source>
</evidence>
<dbReference type="PANTHER" id="PTHR46796:SF7">
    <property type="entry name" value="ARAC FAMILY TRANSCRIPTIONAL REGULATOR"/>
    <property type="match status" value="1"/>
</dbReference>
<keyword evidence="2" id="KW-0238">DNA-binding</keyword>
<dbReference type="InterPro" id="IPR018062">
    <property type="entry name" value="HTH_AraC-typ_CS"/>
</dbReference>
<organism evidence="5 6">
    <name type="scientific">Ideonella paludis</name>
    <dbReference type="NCBI Taxonomy" id="1233411"/>
    <lineage>
        <taxon>Bacteria</taxon>
        <taxon>Pseudomonadati</taxon>
        <taxon>Pseudomonadota</taxon>
        <taxon>Betaproteobacteria</taxon>
        <taxon>Burkholderiales</taxon>
        <taxon>Sphaerotilaceae</taxon>
        <taxon>Ideonella</taxon>
    </lineage>
</organism>
<dbReference type="PROSITE" id="PS00041">
    <property type="entry name" value="HTH_ARAC_FAMILY_1"/>
    <property type="match status" value="1"/>
</dbReference>
<dbReference type="InterPro" id="IPR032783">
    <property type="entry name" value="AraC_lig"/>
</dbReference>
<evidence type="ECO:0000313" key="5">
    <source>
        <dbReference type="EMBL" id="MBQ0935484.1"/>
    </source>
</evidence>
<feature type="domain" description="HTH araC/xylS-type" evidence="4">
    <location>
        <begin position="185"/>
        <end position="282"/>
    </location>
</feature>
<dbReference type="PANTHER" id="PTHR46796">
    <property type="entry name" value="HTH-TYPE TRANSCRIPTIONAL ACTIVATOR RHAS-RELATED"/>
    <property type="match status" value="1"/>
</dbReference>
<comment type="caution">
    <text evidence="5">The sequence shown here is derived from an EMBL/GenBank/DDBJ whole genome shotgun (WGS) entry which is preliminary data.</text>
</comment>
<keyword evidence="6" id="KW-1185">Reference proteome</keyword>
<evidence type="ECO:0000256" key="3">
    <source>
        <dbReference type="ARBA" id="ARBA00023163"/>
    </source>
</evidence>
<accession>A0ABS5DWF7</accession>
<dbReference type="SMART" id="SM00342">
    <property type="entry name" value="HTH_ARAC"/>
    <property type="match status" value="1"/>
</dbReference>
<sequence length="285" mass="32107">MTPSMDRLSPLLERFRVQAQLFHEGPLCGITHFDARPGRAFLHVLRQGQMELRHPARSGLPRRQRLTEPTLIFYPQPWVHDFHNAPEDGSDFLCATVEFEGGGDHPLVRALPPLVVLPLHEVDGLGDALNLLFREAEQVRCGQRLVANRLFEVVLMQLLRWMIQHPQRLGLEVGLLCGLADPKLAAALVALHERPGEAWRVETMAELAHLSRSAFMTRFKAVLGESPAEYLTQWRLAIARQRLRQGEAIKRISDELGYANPSAFSRAFAQKVGASPRDWLSQQGA</sequence>
<dbReference type="PROSITE" id="PS01124">
    <property type="entry name" value="HTH_ARAC_FAMILY_2"/>
    <property type="match status" value="1"/>
</dbReference>
<keyword evidence="3" id="KW-0804">Transcription</keyword>
<dbReference type="Pfam" id="PF12852">
    <property type="entry name" value="Cupin_6"/>
    <property type="match status" value="1"/>
</dbReference>
<keyword evidence="1" id="KW-0805">Transcription regulation</keyword>
<dbReference type="Pfam" id="PF12833">
    <property type="entry name" value="HTH_18"/>
    <property type="match status" value="1"/>
</dbReference>
<evidence type="ECO:0000256" key="1">
    <source>
        <dbReference type="ARBA" id="ARBA00023015"/>
    </source>
</evidence>
<proteinExistence type="predicted"/>
<dbReference type="Proteomes" id="UP000672097">
    <property type="component" value="Unassembled WGS sequence"/>
</dbReference>
<gene>
    <name evidence="5" type="ORF">KAK11_09115</name>
</gene>
<evidence type="ECO:0000259" key="4">
    <source>
        <dbReference type="PROSITE" id="PS01124"/>
    </source>
</evidence>
<name>A0ABS5DWF7_9BURK</name>
<dbReference type="InterPro" id="IPR050204">
    <property type="entry name" value="AraC_XylS_family_regulators"/>
</dbReference>
<dbReference type="EMBL" id="JAGQDG010000003">
    <property type="protein sequence ID" value="MBQ0935484.1"/>
    <property type="molecule type" value="Genomic_DNA"/>
</dbReference>
<dbReference type="SUPFAM" id="SSF46689">
    <property type="entry name" value="Homeodomain-like"/>
    <property type="match status" value="2"/>
</dbReference>